<proteinExistence type="predicted"/>
<evidence type="ECO:0000313" key="3">
    <source>
        <dbReference type="Proteomes" id="UP000000576"/>
    </source>
</evidence>
<name>A0AAI8ES16_XANAC</name>
<gene>
    <name evidence="2" type="ordered locus">XAC1153</name>
</gene>
<dbReference type="KEGG" id="xac:XAC1153"/>
<sequence length="121" mass="13078">MARHIWSDALFLSSWSHYVQYHRLDSIQDSPSGRVDSLSCLLRFYGREGARSAGGSGILIELMITLRGSQTLTPAPLPKERGWPPSPAPAEPAAKTRRCGSTSTASALSARGLTQPLRAQS</sequence>
<dbReference type="Proteomes" id="UP000000576">
    <property type="component" value="Chromosome"/>
</dbReference>
<organism evidence="2 3">
    <name type="scientific">Xanthomonas axonopodis pv. citri (strain 306)</name>
    <dbReference type="NCBI Taxonomy" id="190486"/>
    <lineage>
        <taxon>Bacteria</taxon>
        <taxon>Pseudomonadati</taxon>
        <taxon>Pseudomonadota</taxon>
        <taxon>Gammaproteobacteria</taxon>
        <taxon>Lysobacterales</taxon>
        <taxon>Lysobacteraceae</taxon>
        <taxon>Xanthomonas</taxon>
    </lineage>
</organism>
<protein>
    <submittedName>
        <fullName evidence="2">Uncharacterized protein</fullName>
    </submittedName>
</protein>
<accession>A0AAI8ES16</accession>
<dbReference type="EMBL" id="AE008923">
    <property type="protein sequence ID" value="AAM36025.1"/>
    <property type="molecule type" value="Genomic_DNA"/>
</dbReference>
<feature type="region of interest" description="Disordered" evidence="1">
    <location>
        <begin position="72"/>
        <end position="121"/>
    </location>
</feature>
<reference evidence="2 3" key="1">
    <citation type="journal article" date="2002" name="Nature">
        <title>Comparison of the genomes of two Xanthomonas pathogens with differing host specificities.</title>
        <authorList>
            <person name="da Silva A.C."/>
            <person name="Ferro J.A."/>
            <person name="Reinach F.C."/>
            <person name="Farah C.S."/>
            <person name="Furlan L.R."/>
            <person name="Quaggio R.B."/>
            <person name="Monteiro-Vitorello C.B."/>
            <person name="Van Sluys M.A."/>
            <person name="Almeida N.F."/>
            <person name="Alves L.M."/>
            <person name="do Amaral A.M."/>
            <person name="Bertolini M.C."/>
            <person name="Camargo L.E."/>
            <person name="Camarotte G."/>
            <person name="Cannavan F."/>
            <person name="Cardozo J."/>
            <person name="Chambergo F."/>
            <person name="Ciapina L.P."/>
            <person name="Cicarelli R.M."/>
            <person name="Coutinho L.L."/>
            <person name="Cursino-Santos J.R."/>
            <person name="El-Dorry H."/>
            <person name="Faria J.B."/>
            <person name="Ferreira A.J."/>
            <person name="Ferreira R.C."/>
            <person name="Ferro M.I."/>
            <person name="Formighieri E.F."/>
            <person name="Franco M.C."/>
            <person name="Greggio C.C."/>
            <person name="Gruber A."/>
            <person name="Katsuyama A.M."/>
            <person name="Kishi L.T."/>
            <person name="Leite R.P."/>
            <person name="Lemos E.G."/>
            <person name="Lemos M.V."/>
            <person name="Locali E.C."/>
            <person name="Machado M.A."/>
            <person name="Madeira A.M."/>
            <person name="Martinez-Rossi N.M."/>
            <person name="Martins E.C."/>
            <person name="Meidanis J."/>
            <person name="Menck C.F."/>
            <person name="Miyaki C.Y."/>
            <person name="Moon D.H."/>
            <person name="Moreira L.M."/>
            <person name="Novo M.T."/>
            <person name="Okura V.K."/>
            <person name="Oliveira M.C."/>
            <person name="Oliveira V.R."/>
            <person name="Pereira H.A."/>
            <person name="Rossi A."/>
            <person name="Sena J.A."/>
            <person name="Silva C."/>
            <person name="de Souza R.F."/>
            <person name="Spinola L.A."/>
            <person name="Takita M.A."/>
            <person name="Tamura R.E."/>
            <person name="Teixeira E.C."/>
            <person name="Tezza R.I."/>
            <person name="Trindade dos Santos M."/>
            <person name="Truffi D."/>
            <person name="Tsai S.M."/>
            <person name="White F.F."/>
            <person name="Setubal J.C."/>
            <person name="Kitajima J.P."/>
        </authorList>
    </citation>
    <scope>NUCLEOTIDE SEQUENCE [LARGE SCALE GENOMIC DNA]</scope>
    <source>
        <strain evidence="2 3">306</strain>
    </source>
</reference>
<evidence type="ECO:0000313" key="2">
    <source>
        <dbReference type="EMBL" id="AAM36025.1"/>
    </source>
</evidence>
<evidence type="ECO:0000256" key="1">
    <source>
        <dbReference type="SAM" id="MobiDB-lite"/>
    </source>
</evidence>
<dbReference type="AlphaFoldDB" id="A0AAI8ES16"/>